<organism evidence="3 4">
    <name type="scientific">Herbaspirillum rhizosphaerae</name>
    <dbReference type="NCBI Taxonomy" id="346179"/>
    <lineage>
        <taxon>Bacteria</taxon>
        <taxon>Pseudomonadati</taxon>
        <taxon>Pseudomonadota</taxon>
        <taxon>Betaproteobacteria</taxon>
        <taxon>Burkholderiales</taxon>
        <taxon>Oxalobacteraceae</taxon>
        <taxon>Herbaspirillum</taxon>
    </lineage>
</organism>
<proteinExistence type="predicted"/>
<dbReference type="PANTHER" id="PTHR43056:SF10">
    <property type="entry name" value="COCE_NOND FAMILY, PUTATIVE (AFU_ORTHOLOGUE AFUA_7G00600)-RELATED"/>
    <property type="match status" value="1"/>
</dbReference>
<reference evidence="3 4" key="1">
    <citation type="journal article" date="2024" name="Chem. Sci.">
        <title>Discovery of megapolipeptins by genome mining of a Burkholderiales bacteria collection.</title>
        <authorList>
            <person name="Paulo B.S."/>
            <person name="Recchia M.J.J."/>
            <person name="Lee S."/>
            <person name="Fergusson C.H."/>
            <person name="Romanowski S.B."/>
            <person name="Hernandez A."/>
            <person name="Krull N."/>
            <person name="Liu D.Y."/>
            <person name="Cavanagh H."/>
            <person name="Bos A."/>
            <person name="Gray C.A."/>
            <person name="Murphy B.T."/>
            <person name="Linington R.G."/>
            <person name="Eustaquio A.S."/>
        </authorList>
    </citation>
    <scope>NUCLEOTIDE SEQUENCE [LARGE SCALE GENOMIC DNA]</scope>
    <source>
        <strain evidence="3 4">RL21-008-BIB-B</strain>
    </source>
</reference>
<gene>
    <name evidence="3" type="ORF">PQR63_18635</name>
</gene>
<evidence type="ECO:0000313" key="4">
    <source>
        <dbReference type="Proteomes" id="UP001629214"/>
    </source>
</evidence>
<evidence type="ECO:0000259" key="2">
    <source>
        <dbReference type="SMART" id="SM00939"/>
    </source>
</evidence>
<dbReference type="Gene3D" id="2.60.120.260">
    <property type="entry name" value="Galactose-binding domain-like"/>
    <property type="match status" value="1"/>
</dbReference>
<keyword evidence="1 3" id="KW-0378">Hydrolase</keyword>
<accession>A0ABW8ZB84</accession>
<dbReference type="Pfam" id="PF02129">
    <property type="entry name" value="Peptidase_S15"/>
    <property type="match status" value="1"/>
</dbReference>
<dbReference type="InterPro" id="IPR050585">
    <property type="entry name" value="Xaa-Pro_dipeptidyl-ppase/CocE"/>
</dbReference>
<dbReference type="Gene3D" id="3.40.50.1820">
    <property type="entry name" value="alpha/beta hydrolase"/>
    <property type="match status" value="1"/>
</dbReference>
<dbReference type="GO" id="GO:0016787">
    <property type="term" value="F:hydrolase activity"/>
    <property type="evidence" value="ECO:0007669"/>
    <property type="project" value="UniProtKB-KW"/>
</dbReference>
<dbReference type="InterPro" id="IPR013736">
    <property type="entry name" value="Xaa-Pro_dipept_C"/>
</dbReference>
<feature type="domain" description="Xaa-Pro dipeptidyl-peptidase C-terminal" evidence="2">
    <location>
        <begin position="327"/>
        <end position="609"/>
    </location>
</feature>
<dbReference type="SUPFAM" id="SSF53474">
    <property type="entry name" value="alpha/beta-Hydrolases"/>
    <property type="match status" value="1"/>
</dbReference>
<dbReference type="InterPro" id="IPR008979">
    <property type="entry name" value="Galactose-bd-like_sf"/>
</dbReference>
<dbReference type="PANTHER" id="PTHR43056">
    <property type="entry name" value="PEPTIDASE S9 PROLYL OLIGOPEPTIDASE"/>
    <property type="match status" value="1"/>
</dbReference>
<dbReference type="EMBL" id="JAQQFR010000012">
    <property type="protein sequence ID" value="MFL9880422.1"/>
    <property type="molecule type" value="Genomic_DNA"/>
</dbReference>
<dbReference type="InterPro" id="IPR005674">
    <property type="entry name" value="CocE/Ser_esterase"/>
</dbReference>
<comment type="caution">
    <text evidence="3">The sequence shown here is derived from an EMBL/GenBank/DDBJ whole genome shotgun (WGS) entry which is preliminary data.</text>
</comment>
<dbReference type="NCBIfam" id="TIGR00976">
    <property type="entry name" value="CocE_NonD"/>
    <property type="match status" value="1"/>
</dbReference>
<evidence type="ECO:0000256" key="1">
    <source>
        <dbReference type="ARBA" id="ARBA00022801"/>
    </source>
</evidence>
<dbReference type="SMART" id="SM00939">
    <property type="entry name" value="PepX_C"/>
    <property type="match status" value="1"/>
</dbReference>
<dbReference type="InterPro" id="IPR029058">
    <property type="entry name" value="AB_hydrolase_fold"/>
</dbReference>
<name>A0ABW8ZB84_9BURK</name>
<protein>
    <submittedName>
        <fullName evidence="3">CocE/NonD family hydrolase</fullName>
    </submittedName>
</protein>
<dbReference type="Pfam" id="PF08530">
    <property type="entry name" value="PepX_C"/>
    <property type="match status" value="1"/>
</dbReference>
<evidence type="ECO:0000313" key="3">
    <source>
        <dbReference type="EMBL" id="MFL9880422.1"/>
    </source>
</evidence>
<dbReference type="Gene3D" id="1.10.3020.10">
    <property type="entry name" value="alpha-amino acid ester hydrolase ( Helical cap domain)"/>
    <property type="match status" value="1"/>
</dbReference>
<dbReference type="InterPro" id="IPR000383">
    <property type="entry name" value="Xaa-Pro-like_dom"/>
</dbReference>
<keyword evidence="4" id="KW-1185">Reference proteome</keyword>
<dbReference type="SUPFAM" id="SSF49785">
    <property type="entry name" value="Galactose-binding domain-like"/>
    <property type="match status" value="1"/>
</dbReference>
<dbReference type="Proteomes" id="UP001629214">
    <property type="component" value="Unassembled WGS sequence"/>
</dbReference>
<sequence length="620" mass="68317">MTVLRDIMVLMRDGVQLATDVYLPAGAAATDTFPVILERTPYGKNQPSRAERNAINETPLARAEVAAYFVAQGYAVVYQDCRGRYQSGGSFVKYTSDSDDGYDTCAWILTQAWCNGRIGTKGLSYAAHTQAALGSLGAPGVVAMFLDSGGFSNAFQGGIRQGGAFELKQATWAWRQALESRELQEDPERFAALSSIDLDDWFTRTTEWKPGNSPLSSVPEYEAYMFEQWRHGEFDDYWMQPGLYAEGYYPQFCNAAMVHMSSWFDPYPRTATTNYSGLIKAGKGPVRLILGPWTHGNRSITYAGDVDFGTAATLDGQLARDYLSLRLQWFDRWLKNDATVPDPLPPVSLFVMGGGSGKKNAAGRLDHGGRWRSEQQWPLPDAQAQVWYLRREGALSTTAPGPASKESDAFLAYRYDPLNPVPTIGGAVTSGEPLMFGGAFDQCEGPGVFGATLPYYPLAMRADVLVFQTPVLTQDVEVTGDISVKLWISSDCLDTDFTFKLIDVYPPSADYPNGYAMNLSHGILRARYRNSWEAPALMIPGAVYEINIDGFPTSNLFQKGHRIRLDISSSNFPHFDCNPNTGEPEGAATHTRVATNRIYLDATRPSQIVLPVIPARKPTA</sequence>